<dbReference type="InterPro" id="IPR036554">
    <property type="entry name" value="GHMP_kinase_C_sf"/>
</dbReference>
<keyword evidence="5" id="KW-0299">Galactose metabolism</keyword>
<sequence>MISKAPGRICLFGDHQDYLELPIIACAINRYITIQGMPNGTDGFVINLPDLGKKEVIRFCLSDGRKNLKPTKGAHLKTVVYVVQNYGCMPDQGYDITIEGDIPINAGLSSSSAMVVAWVQWLFMTFGCNQQITPELIGKVAFEAEVTAQNAPGGKMDQYTSAIGDMIYLETDVRSKHHKIDTTLKGLIIGESGVSKNTVGVLGDIKGKSLEAVAIIQKKVPTFELASATLDAYESYKELLPTALQPFFYAAIQNHLITQEAVFALSEKEINYTHIGALLNDHHDVLKNTLKITVPVIDAMIDAALEAGAYGAKIVGSGGGGCICALAPLEKQEAVIKAIQNAGAKDAYGVQISKGAHIV</sequence>
<comment type="similarity">
    <text evidence="1">Belongs to the GHMP kinase family. GalK subfamily.</text>
</comment>
<dbReference type="PANTHER" id="PTHR10457:SF7">
    <property type="entry name" value="GALACTOKINASE-RELATED"/>
    <property type="match status" value="1"/>
</dbReference>
<keyword evidence="5" id="KW-0119">Carbohydrate metabolism</keyword>
<dbReference type="Gene3D" id="3.30.70.890">
    <property type="entry name" value="GHMP kinase, C-terminal domain"/>
    <property type="match status" value="1"/>
</dbReference>
<evidence type="ECO:0000256" key="3">
    <source>
        <dbReference type="ARBA" id="ARBA00022777"/>
    </source>
</evidence>
<dbReference type="Pfam" id="PF08544">
    <property type="entry name" value="GHMP_kinases_C"/>
    <property type="match status" value="1"/>
</dbReference>
<organism evidence="9 10">
    <name type="scientific">Dokdonia ponticola</name>
    <dbReference type="NCBI Taxonomy" id="2041041"/>
    <lineage>
        <taxon>Bacteria</taxon>
        <taxon>Pseudomonadati</taxon>
        <taxon>Bacteroidota</taxon>
        <taxon>Flavobacteriia</taxon>
        <taxon>Flavobacteriales</taxon>
        <taxon>Flavobacteriaceae</taxon>
        <taxon>Dokdonia</taxon>
    </lineage>
</organism>
<accession>A0ABV9I1D3</accession>
<dbReference type="PIRSF" id="PIRSF000530">
    <property type="entry name" value="Galactokinase"/>
    <property type="match status" value="1"/>
</dbReference>
<dbReference type="InterPro" id="IPR014721">
    <property type="entry name" value="Ribsml_uS5_D2-typ_fold_subgr"/>
</dbReference>
<dbReference type="PRINTS" id="PR00473">
    <property type="entry name" value="GALCTOKINASE"/>
</dbReference>
<dbReference type="PANTHER" id="PTHR10457">
    <property type="entry name" value="MEVALONATE KINASE/GALACTOKINASE"/>
    <property type="match status" value="1"/>
</dbReference>
<dbReference type="InterPro" id="IPR013750">
    <property type="entry name" value="GHMP_kinase_C_dom"/>
</dbReference>
<dbReference type="PRINTS" id="PR00959">
    <property type="entry name" value="MEVGALKINASE"/>
</dbReference>
<dbReference type="EMBL" id="JBHSFV010000013">
    <property type="protein sequence ID" value="MFC4635964.1"/>
    <property type="molecule type" value="Genomic_DNA"/>
</dbReference>
<feature type="domain" description="GHMP kinase C-terminal" evidence="7">
    <location>
        <begin position="273"/>
        <end position="344"/>
    </location>
</feature>
<evidence type="ECO:0000256" key="5">
    <source>
        <dbReference type="ARBA" id="ARBA00023144"/>
    </source>
</evidence>
<dbReference type="Pfam" id="PF00288">
    <property type="entry name" value="GHMP_kinases_N"/>
    <property type="match status" value="1"/>
</dbReference>
<gene>
    <name evidence="9" type="ORF">ACFO3O_18780</name>
</gene>
<evidence type="ECO:0000256" key="4">
    <source>
        <dbReference type="ARBA" id="ARBA00022840"/>
    </source>
</evidence>
<evidence type="ECO:0000313" key="9">
    <source>
        <dbReference type="EMBL" id="MFC4635964.1"/>
    </source>
</evidence>
<dbReference type="InterPro" id="IPR006204">
    <property type="entry name" value="GHMP_kinase_N_dom"/>
</dbReference>
<dbReference type="RefSeq" id="WP_379981702.1">
    <property type="nucleotide sequence ID" value="NZ_JBHSFV010000013.1"/>
</dbReference>
<dbReference type="Gene3D" id="3.30.230.10">
    <property type="match status" value="1"/>
</dbReference>
<protein>
    <submittedName>
        <fullName evidence="9">Galactokinase family protein</fullName>
    </submittedName>
</protein>
<dbReference type="SUPFAM" id="SSF55060">
    <property type="entry name" value="GHMP Kinase, C-terminal domain"/>
    <property type="match status" value="1"/>
</dbReference>
<dbReference type="InterPro" id="IPR006206">
    <property type="entry name" value="Mevalonate/galactokinase"/>
</dbReference>
<keyword evidence="4" id="KW-0067">ATP-binding</keyword>
<feature type="domain" description="GHMP kinase N-terminal" evidence="6">
    <location>
        <begin position="78"/>
        <end position="164"/>
    </location>
</feature>
<reference evidence="10" key="1">
    <citation type="journal article" date="2019" name="Int. J. Syst. Evol. Microbiol.">
        <title>The Global Catalogue of Microorganisms (GCM) 10K type strain sequencing project: providing services to taxonomists for standard genome sequencing and annotation.</title>
        <authorList>
            <consortium name="The Broad Institute Genomics Platform"/>
            <consortium name="The Broad Institute Genome Sequencing Center for Infectious Disease"/>
            <person name="Wu L."/>
            <person name="Ma J."/>
        </authorList>
    </citation>
    <scope>NUCLEOTIDE SEQUENCE [LARGE SCALE GENOMIC DNA]</scope>
    <source>
        <strain evidence="10">YJ-61-S</strain>
    </source>
</reference>
<dbReference type="InterPro" id="IPR000705">
    <property type="entry name" value="Galactokinase"/>
</dbReference>
<evidence type="ECO:0000313" key="10">
    <source>
        <dbReference type="Proteomes" id="UP001596043"/>
    </source>
</evidence>
<evidence type="ECO:0000259" key="7">
    <source>
        <dbReference type="Pfam" id="PF08544"/>
    </source>
</evidence>
<dbReference type="InterPro" id="IPR019539">
    <property type="entry name" value="GalKase_N"/>
</dbReference>
<keyword evidence="3" id="KW-0418">Kinase</keyword>
<evidence type="ECO:0000256" key="1">
    <source>
        <dbReference type="ARBA" id="ARBA00006566"/>
    </source>
</evidence>
<evidence type="ECO:0000259" key="8">
    <source>
        <dbReference type="Pfam" id="PF10509"/>
    </source>
</evidence>
<dbReference type="InterPro" id="IPR020568">
    <property type="entry name" value="Ribosomal_Su5_D2-typ_SF"/>
</dbReference>
<feature type="domain" description="Galactokinase N-terminal" evidence="8">
    <location>
        <begin position="2"/>
        <end position="34"/>
    </location>
</feature>
<keyword evidence="10" id="KW-1185">Reference proteome</keyword>
<proteinExistence type="inferred from homology"/>
<keyword evidence="3" id="KW-0808">Transferase</keyword>
<keyword evidence="2" id="KW-0547">Nucleotide-binding</keyword>
<name>A0ABV9I1D3_9FLAO</name>
<dbReference type="Pfam" id="PF10509">
    <property type="entry name" value="GalKase_gal_bdg"/>
    <property type="match status" value="1"/>
</dbReference>
<evidence type="ECO:0000256" key="2">
    <source>
        <dbReference type="ARBA" id="ARBA00022741"/>
    </source>
</evidence>
<dbReference type="SUPFAM" id="SSF54211">
    <property type="entry name" value="Ribosomal protein S5 domain 2-like"/>
    <property type="match status" value="1"/>
</dbReference>
<comment type="caution">
    <text evidence="9">The sequence shown here is derived from an EMBL/GenBank/DDBJ whole genome shotgun (WGS) entry which is preliminary data.</text>
</comment>
<dbReference type="Proteomes" id="UP001596043">
    <property type="component" value="Unassembled WGS sequence"/>
</dbReference>
<evidence type="ECO:0000259" key="6">
    <source>
        <dbReference type="Pfam" id="PF00288"/>
    </source>
</evidence>